<dbReference type="SMART" id="SM00729">
    <property type="entry name" value="Elp3"/>
    <property type="match status" value="1"/>
</dbReference>
<dbReference type="SFLD" id="SFLDG01082">
    <property type="entry name" value="B12-binding_domain_containing"/>
    <property type="match status" value="1"/>
</dbReference>
<dbReference type="EMBL" id="MCGE01000019">
    <property type="protein sequence ID" value="ORZ12426.1"/>
    <property type="molecule type" value="Genomic_DNA"/>
</dbReference>
<dbReference type="SFLD" id="SFLDF00288">
    <property type="entry name" value="HemN-like__clustered_with_nucl"/>
    <property type="match status" value="1"/>
</dbReference>
<dbReference type="GO" id="GO:0004109">
    <property type="term" value="F:coproporphyrinogen oxidase activity"/>
    <property type="evidence" value="ECO:0007669"/>
    <property type="project" value="InterPro"/>
</dbReference>
<dbReference type="SFLD" id="SFLDF00562">
    <property type="entry name" value="HemN-like__clustered_with_heat"/>
    <property type="match status" value="1"/>
</dbReference>
<dbReference type="AlphaFoldDB" id="A0A1X2I9Y5"/>
<gene>
    <name evidence="12" type="ORF">BCR42DRAFT_420588</name>
</gene>
<comment type="caution">
    <text evidence="12">The sequence shown here is derived from an EMBL/GenBank/DDBJ whole genome shotgun (WGS) entry which is preliminary data.</text>
</comment>
<dbReference type="InterPro" id="IPR058240">
    <property type="entry name" value="rSAM_sf"/>
</dbReference>
<dbReference type="SUPFAM" id="SSF102114">
    <property type="entry name" value="Radical SAM enzymes"/>
    <property type="match status" value="1"/>
</dbReference>
<evidence type="ECO:0000256" key="3">
    <source>
        <dbReference type="ARBA" id="ARBA00022617"/>
    </source>
</evidence>
<evidence type="ECO:0000256" key="1">
    <source>
        <dbReference type="ARBA" id="ARBA00006100"/>
    </source>
</evidence>
<dbReference type="GO" id="GO:0046872">
    <property type="term" value="F:metal ion binding"/>
    <property type="evidence" value="ECO:0007669"/>
    <property type="project" value="UniProtKB-KW"/>
</dbReference>
<feature type="domain" description="Radical SAM core" evidence="11">
    <location>
        <begin position="3"/>
        <end position="242"/>
    </location>
</feature>
<sequence length="422" mass="47941">MVNIKRLPFSIYIHWPYCESKCTYCNFNKYVQPSISPDERLKKAMTREIEYYRNRYQLHSRPIHSVYFGGGTPSLAKPSTLGYILNMLDKTFGLSSTTEITMEANPTSMELNRLQSFRDIGINRLSLGIQSFHDLDLQRMGRDHSGAEGIKAIAAAKKSFNNITFDLIYARPGQTLANWEKELQFGLDLAGSHLSLYQLSLERGTPIQKAVAKGELPPVPDQDEAADMYEATVELTSEKGFRQYEVSNYSKDVKSMSRHNFSYWQGLDYLGIGPGAHGRLTDPITHQRIRTFGEFHPDKYMALCESEGEGLRKTIPIDVEQTKEELLVFGLRTRAGIPKLRFQSLTHGSSLYQMVNHEALAMCIQSGFLIQQDDLHTTYNNCDDLQDYVPPELLDEWSQGGIRPTKEGLARMDSILPMLLQS</sequence>
<dbReference type="NCBIfam" id="TIGR00539">
    <property type="entry name" value="hemN_rel"/>
    <property type="match status" value="1"/>
</dbReference>
<dbReference type="InterPro" id="IPR004559">
    <property type="entry name" value="HemW-like"/>
</dbReference>
<reference evidence="12 13" key="1">
    <citation type="submission" date="2016-07" db="EMBL/GenBank/DDBJ databases">
        <title>Pervasive Adenine N6-methylation of Active Genes in Fungi.</title>
        <authorList>
            <consortium name="DOE Joint Genome Institute"/>
            <person name="Mondo S.J."/>
            <person name="Dannebaum R.O."/>
            <person name="Kuo R.C."/>
            <person name="Labutti K."/>
            <person name="Haridas S."/>
            <person name="Kuo A."/>
            <person name="Salamov A."/>
            <person name="Ahrendt S.R."/>
            <person name="Lipzen A."/>
            <person name="Sullivan W."/>
            <person name="Andreopoulos W.B."/>
            <person name="Clum A."/>
            <person name="Lindquist E."/>
            <person name="Daum C."/>
            <person name="Ramamoorthy G.K."/>
            <person name="Gryganskyi A."/>
            <person name="Culley D."/>
            <person name="Magnuson J.K."/>
            <person name="James T.Y."/>
            <person name="O'Malley M.A."/>
            <person name="Stajich J.E."/>
            <person name="Spatafora J.W."/>
            <person name="Visel A."/>
            <person name="Grigoriev I.V."/>
        </authorList>
    </citation>
    <scope>NUCLEOTIDE SEQUENCE [LARGE SCALE GENOMIC DNA]</scope>
    <source>
        <strain evidence="12 13">NRRL 1336</strain>
    </source>
</reference>
<evidence type="ECO:0000256" key="4">
    <source>
        <dbReference type="ARBA" id="ARBA00022691"/>
    </source>
</evidence>
<keyword evidence="13" id="KW-1185">Reference proteome</keyword>
<dbReference type="GO" id="GO:0006779">
    <property type="term" value="P:porphyrin-containing compound biosynthetic process"/>
    <property type="evidence" value="ECO:0007669"/>
    <property type="project" value="InterPro"/>
</dbReference>
<name>A0A1X2I9Y5_9FUNG</name>
<dbReference type="Gene3D" id="3.30.750.200">
    <property type="match status" value="1"/>
</dbReference>
<proteinExistence type="inferred from homology"/>
<dbReference type="InterPro" id="IPR006638">
    <property type="entry name" value="Elp3/MiaA/NifB-like_rSAM"/>
</dbReference>
<evidence type="ECO:0000256" key="5">
    <source>
        <dbReference type="ARBA" id="ARBA00022723"/>
    </source>
</evidence>
<evidence type="ECO:0000256" key="9">
    <source>
        <dbReference type="ARBA" id="ARBA00033094"/>
    </source>
</evidence>
<dbReference type="GO" id="GO:0051539">
    <property type="term" value="F:4 iron, 4 sulfur cluster binding"/>
    <property type="evidence" value="ECO:0007669"/>
    <property type="project" value="InterPro"/>
</dbReference>
<dbReference type="Pfam" id="PF04055">
    <property type="entry name" value="Radical_SAM"/>
    <property type="match status" value="1"/>
</dbReference>
<dbReference type="PANTHER" id="PTHR13932:SF5">
    <property type="entry name" value="RADICAL S-ADENOSYL METHIONINE DOMAIN-CONTAINING PROTEIN 1, MITOCHONDRIAL"/>
    <property type="match status" value="1"/>
</dbReference>
<evidence type="ECO:0000313" key="13">
    <source>
        <dbReference type="Proteomes" id="UP000193560"/>
    </source>
</evidence>
<keyword evidence="8" id="KW-0143">Chaperone</keyword>
<dbReference type="Gene3D" id="3.20.20.70">
    <property type="entry name" value="Aldolase class I"/>
    <property type="match status" value="1"/>
</dbReference>
<dbReference type="SFLD" id="SFLDG01065">
    <property type="entry name" value="anaerobic_coproporphyrinogen-I"/>
    <property type="match status" value="2"/>
</dbReference>
<dbReference type="STRING" id="90262.A0A1X2I9Y5"/>
<evidence type="ECO:0000313" key="12">
    <source>
        <dbReference type="EMBL" id="ORZ12426.1"/>
    </source>
</evidence>
<evidence type="ECO:0000256" key="8">
    <source>
        <dbReference type="ARBA" id="ARBA00023186"/>
    </source>
</evidence>
<organism evidence="12 13">
    <name type="scientific">Absidia repens</name>
    <dbReference type="NCBI Taxonomy" id="90262"/>
    <lineage>
        <taxon>Eukaryota</taxon>
        <taxon>Fungi</taxon>
        <taxon>Fungi incertae sedis</taxon>
        <taxon>Mucoromycota</taxon>
        <taxon>Mucoromycotina</taxon>
        <taxon>Mucoromycetes</taxon>
        <taxon>Mucorales</taxon>
        <taxon>Cunninghamellaceae</taxon>
        <taxon>Absidia</taxon>
    </lineage>
</organism>
<dbReference type="InterPro" id="IPR013785">
    <property type="entry name" value="Aldolase_TIM"/>
</dbReference>
<comment type="function">
    <text evidence="10">May be a heme chaperone, appears to bind heme. Homologous bacterial proteins do not have oxygen-independent coproporphyrinogen-III oxidase activity. Binds 1 [4Fe-4S] cluster. The cluster is coordinated with 3 cysteines and an exchangeable S-adenosyl-L-methionine.</text>
</comment>
<evidence type="ECO:0000256" key="7">
    <source>
        <dbReference type="ARBA" id="ARBA00023014"/>
    </source>
</evidence>
<dbReference type="CDD" id="cd01335">
    <property type="entry name" value="Radical_SAM"/>
    <property type="match status" value="1"/>
</dbReference>
<dbReference type="Proteomes" id="UP000193560">
    <property type="component" value="Unassembled WGS sequence"/>
</dbReference>
<dbReference type="InterPro" id="IPR034505">
    <property type="entry name" value="Coproporphyrinogen-III_oxidase"/>
</dbReference>
<keyword evidence="4" id="KW-0949">S-adenosyl-L-methionine</keyword>
<evidence type="ECO:0000256" key="6">
    <source>
        <dbReference type="ARBA" id="ARBA00023004"/>
    </source>
</evidence>
<dbReference type="PROSITE" id="PS51918">
    <property type="entry name" value="RADICAL_SAM"/>
    <property type="match status" value="1"/>
</dbReference>
<evidence type="ECO:0000256" key="2">
    <source>
        <dbReference type="ARBA" id="ARBA00014678"/>
    </source>
</evidence>
<keyword evidence="6" id="KW-0408">Iron</keyword>
<dbReference type="OrthoDB" id="431409at2759"/>
<dbReference type="SFLD" id="SFLDS00029">
    <property type="entry name" value="Radical_SAM"/>
    <property type="match status" value="2"/>
</dbReference>
<keyword evidence="3" id="KW-0349">Heme</keyword>
<evidence type="ECO:0000259" key="11">
    <source>
        <dbReference type="PROSITE" id="PS51918"/>
    </source>
</evidence>
<comment type="similarity">
    <text evidence="1">Belongs to the anaerobic coproporphyrinogen-III oxidase family. HemW subfamily.</text>
</comment>
<protein>
    <recommendedName>
        <fullName evidence="2">Radical S-adenosyl methionine domain-containing protein 1, mitochondrial</fullName>
    </recommendedName>
    <alternativeName>
        <fullName evidence="9">Putative heme chaperone</fullName>
    </alternativeName>
</protein>
<dbReference type="PANTHER" id="PTHR13932">
    <property type="entry name" value="COPROPORPHYRINIGEN III OXIDASE"/>
    <property type="match status" value="1"/>
</dbReference>
<accession>A0A1X2I9Y5</accession>
<dbReference type="GO" id="GO:0005739">
    <property type="term" value="C:mitochondrion"/>
    <property type="evidence" value="ECO:0007669"/>
    <property type="project" value="TreeGrafter"/>
</dbReference>
<evidence type="ECO:0000256" key="10">
    <source>
        <dbReference type="ARBA" id="ARBA00045130"/>
    </source>
</evidence>
<keyword evidence="7" id="KW-0411">Iron-sulfur</keyword>
<dbReference type="InterPro" id="IPR007197">
    <property type="entry name" value="rSAM"/>
</dbReference>
<keyword evidence="5" id="KW-0479">Metal-binding</keyword>